<keyword evidence="2" id="KW-1185">Reference proteome</keyword>
<proteinExistence type="predicted"/>
<dbReference type="RefSeq" id="WP_238226100.1">
    <property type="nucleotide sequence ID" value="NZ_BPQD01000016.1"/>
</dbReference>
<gene>
    <name evidence="1" type="ORF">QWZ12_15735</name>
</gene>
<accession>A0ABT8BJQ6</accession>
<protein>
    <submittedName>
        <fullName evidence="1">Uncharacterized protein</fullName>
    </submittedName>
</protein>
<comment type="caution">
    <text evidence="1">The sequence shown here is derived from an EMBL/GenBank/DDBJ whole genome shotgun (WGS) entry which is preliminary data.</text>
</comment>
<name>A0ABT8BJQ6_9HYPH</name>
<dbReference type="Proteomes" id="UP001224644">
    <property type="component" value="Unassembled WGS sequence"/>
</dbReference>
<dbReference type="EMBL" id="JAUFPX010000015">
    <property type="protein sequence ID" value="MDN3592048.1"/>
    <property type="molecule type" value="Genomic_DNA"/>
</dbReference>
<sequence length="114" mass="12779">MTGIVIEGEDLQVDPRLVDGARMRLKPGFYVRDRGELLSVRDPIYPERVRAALGLGEATRNLIAVHLDGEPVVLESAVNEIECFPLGYWRAAVHLFASDRRPEAVTLWLPATQR</sequence>
<reference evidence="2" key="1">
    <citation type="journal article" date="2019" name="Int. J. Syst. Evol. Microbiol.">
        <title>The Global Catalogue of Microorganisms (GCM) 10K type strain sequencing project: providing services to taxonomists for standard genome sequencing and annotation.</title>
        <authorList>
            <consortium name="The Broad Institute Genomics Platform"/>
            <consortium name="The Broad Institute Genome Sequencing Center for Infectious Disease"/>
            <person name="Wu L."/>
            <person name="Ma J."/>
        </authorList>
    </citation>
    <scope>NUCLEOTIDE SEQUENCE [LARGE SCALE GENOMIC DNA]</scope>
    <source>
        <strain evidence="2">CECT 7069</strain>
    </source>
</reference>
<evidence type="ECO:0000313" key="2">
    <source>
        <dbReference type="Proteomes" id="UP001224644"/>
    </source>
</evidence>
<organism evidence="1 2">
    <name type="scientific">Methylobacterium adhaesivum</name>
    <dbReference type="NCBI Taxonomy" id="333297"/>
    <lineage>
        <taxon>Bacteria</taxon>
        <taxon>Pseudomonadati</taxon>
        <taxon>Pseudomonadota</taxon>
        <taxon>Alphaproteobacteria</taxon>
        <taxon>Hyphomicrobiales</taxon>
        <taxon>Methylobacteriaceae</taxon>
        <taxon>Methylobacterium</taxon>
    </lineage>
</organism>
<evidence type="ECO:0000313" key="1">
    <source>
        <dbReference type="EMBL" id="MDN3592048.1"/>
    </source>
</evidence>